<evidence type="ECO:0000313" key="2">
    <source>
        <dbReference type="EMBL" id="WCE45947.1"/>
    </source>
</evidence>
<dbReference type="EMBL" id="CP116394">
    <property type="protein sequence ID" value="WCE45947.1"/>
    <property type="molecule type" value="Genomic_DNA"/>
</dbReference>
<accession>A0AB38XNJ9</accession>
<dbReference type="KEGG" id="wne:PIG85_09935"/>
<evidence type="ECO:0000313" key="3">
    <source>
        <dbReference type="Proteomes" id="UP001211044"/>
    </source>
</evidence>
<feature type="region of interest" description="Disordered" evidence="1">
    <location>
        <begin position="14"/>
        <end position="47"/>
    </location>
</feature>
<dbReference type="AlphaFoldDB" id="A0AB38XNJ9"/>
<dbReference type="Gene3D" id="2.30.320.10">
    <property type="entry name" value="YwqG-like"/>
    <property type="match status" value="1"/>
</dbReference>
<reference evidence="2" key="1">
    <citation type="submission" date="2023-01" db="EMBL/GenBank/DDBJ databases">
        <title>Comparative Genomic Analysis of the Clinically-Derived Winkia Strain NY0527 Provides Evidence into the Taxonomic Reassignment of Winkia neuii and Characterizes Their Virulence Traits.</title>
        <authorList>
            <person name="Cai X."/>
            <person name="Peng Y."/>
            <person name="Li M."/>
            <person name="Qiu Y."/>
            <person name="Wang Y."/>
            <person name="Xu L."/>
            <person name="Hou Q."/>
        </authorList>
    </citation>
    <scope>NUCLEOTIDE SEQUENCE</scope>
    <source>
        <strain evidence="2">NY0527</strain>
    </source>
</reference>
<gene>
    <name evidence="2" type="ORF">PIG85_09935</name>
</gene>
<organism evidence="2 3">
    <name type="scientific">Winkia neuii subsp. anitrata</name>
    <dbReference type="NCBI Taxonomy" id="29318"/>
    <lineage>
        <taxon>Bacteria</taxon>
        <taxon>Bacillati</taxon>
        <taxon>Actinomycetota</taxon>
        <taxon>Actinomycetes</taxon>
        <taxon>Actinomycetales</taxon>
        <taxon>Actinomycetaceae</taxon>
        <taxon>Winkia</taxon>
    </lineage>
</organism>
<sequence>MGLFQRILEFFRGGSAPESDAPEQIPQPEQPKLIPARKVPPPHSGDPRLQQVAHAVREETKTAAIYLRPTSGKPTLAGNKLGGIPLLDARGVPKGQAGPLALLLQLDLEELPKVLPWLPERGLLQIFVGTDAEYGRGEAPLVRLAIRPVSIGMNAQERTREVYQSELKHAAFAADGEVKVRAEAGYEYISPSEAGFDELYIRHFNKVFPDTPLTFLTDLHQYGIYEDVLNAFPLNTAPRLGGRADWCKDEPAARGEHVLFAFGGDQLRTDTSVVDLLGADRLAAGAITATDTASFTDASWWWARPNGN</sequence>
<dbReference type="InterPro" id="IPR035948">
    <property type="entry name" value="YwqG-like_sf"/>
</dbReference>
<dbReference type="InterPro" id="IPR015315">
    <property type="entry name" value="DUF1963"/>
</dbReference>
<evidence type="ECO:0000256" key="1">
    <source>
        <dbReference type="SAM" id="MobiDB-lite"/>
    </source>
</evidence>
<dbReference type="PANTHER" id="PTHR36436">
    <property type="entry name" value="SLL5081 PROTEIN"/>
    <property type="match status" value="1"/>
</dbReference>
<dbReference type="Proteomes" id="UP001211044">
    <property type="component" value="Chromosome"/>
</dbReference>
<dbReference type="Pfam" id="PF09234">
    <property type="entry name" value="DUF1963"/>
    <property type="match status" value="1"/>
</dbReference>
<proteinExistence type="predicted"/>
<dbReference type="SUPFAM" id="SSF103032">
    <property type="entry name" value="Hypothetical protein YwqG"/>
    <property type="match status" value="1"/>
</dbReference>
<name>A0AB38XNJ9_9ACTO</name>
<dbReference type="PANTHER" id="PTHR36436:SF6">
    <property type="entry name" value="SLL5081 PROTEIN"/>
    <property type="match status" value="1"/>
</dbReference>
<dbReference type="RefSeq" id="WP_102201795.1">
    <property type="nucleotide sequence ID" value="NZ_CP116394.1"/>
</dbReference>
<protein>
    <submittedName>
        <fullName evidence="2">DUF1963 domain-containing protein</fullName>
    </submittedName>
</protein>